<sequence>MNCYENDNDEGGNPPLTPPEKQIIPEKSRSKYINAYNTFREWQQKNNNEIISENVLLEYFSEQAKIWKPSTLWAQYSMTRAMLNVNQQIDTKPYKKLTAFLKNQAKGFQSKKAKVFTPKEIKNFITEAPDDVYLSAKVIAIFGVTGACRCGEFPDILCDYVKPKGDIYLVEIPKTKNCVRRSFTITNEMVDIVGKYAALRPINVKTNRFFLNYQKGKCTVQPIGINKFRKTPQTIAKYLQLDNPELYTGHSFRKTSASMLVDALKHCLGNSEEGPKAVKSEEISDTEIELDNAEQNFRITSATALDDAGEDFTEKKRQKFDNVTEVKLEDNELENTYESTEMNYNYSHIKIEKQE</sequence>
<dbReference type="InterPro" id="IPR013762">
    <property type="entry name" value="Integrase-like_cat_sf"/>
</dbReference>
<feature type="region of interest" description="Disordered" evidence="3">
    <location>
        <begin position="1"/>
        <end position="22"/>
    </location>
</feature>
<gene>
    <name evidence="4" type="ORF">MELIAE_LOCUS2604</name>
</gene>
<evidence type="ECO:0000256" key="2">
    <source>
        <dbReference type="ARBA" id="ARBA00023172"/>
    </source>
</evidence>
<evidence type="ECO:0008006" key="6">
    <source>
        <dbReference type="Google" id="ProtNLM"/>
    </source>
</evidence>
<dbReference type="OrthoDB" id="6741630at2759"/>
<name>A0A9P0AVN1_BRAAE</name>
<dbReference type="Gene3D" id="1.10.443.10">
    <property type="entry name" value="Intergrase catalytic core"/>
    <property type="match status" value="1"/>
</dbReference>
<reference evidence="4" key="1">
    <citation type="submission" date="2021-12" db="EMBL/GenBank/DDBJ databases">
        <authorList>
            <person name="King R."/>
        </authorList>
    </citation>
    <scope>NUCLEOTIDE SEQUENCE</scope>
</reference>
<organism evidence="4 5">
    <name type="scientific">Brassicogethes aeneus</name>
    <name type="common">Rape pollen beetle</name>
    <name type="synonym">Meligethes aeneus</name>
    <dbReference type="NCBI Taxonomy" id="1431903"/>
    <lineage>
        <taxon>Eukaryota</taxon>
        <taxon>Metazoa</taxon>
        <taxon>Ecdysozoa</taxon>
        <taxon>Arthropoda</taxon>
        <taxon>Hexapoda</taxon>
        <taxon>Insecta</taxon>
        <taxon>Pterygota</taxon>
        <taxon>Neoptera</taxon>
        <taxon>Endopterygota</taxon>
        <taxon>Coleoptera</taxon>
        <taxon>Polyphaga</taxon>
        <taxon>Cucujiformia</taxon>
        <taxon>Nitidulidae</taxon>
        <taxon>Meligethinae</taxon>
        <taxon>Brassicogethes</taxon>
    </lineage>
</organism>
<feature type="compositionally biased region" description="Acidic residues" evidence="3">
    <location>
        <begin position="1"/>
        <end position="10"/>
    </location>
</feature>
<evidence type="ECO:0000313" key="5">
    <source>
        <dbReference type="Proteomes" id="UP001154078"/>
    </source>
</evidence>
<evidence type="ECO:0000256" key="1">
    <source>
        <dbReference type="ARBA" id="ARBA00023125"/>
    </source>
</evidence>
<evidence type="ECO:0000313" key="4">
    <source>
        <dbReference type="EMBL" id="CAH0549473.1"/>
    </source>
</evidence>
<protein>
    <recommendedName>
        <fullName evidence="6">Tyr recombinase domain-containing protein</fullName>
    </recommendedName>
</protein>
<accession>A0A9P0AVN1</accession>
<proteinExistence type="predicted"/>
<keyword evidence="1" id="KW-0238">DNA-binding</keyword>
<dbReference type="EMBL" id="OV121142">
    <property type="protein sequence ID" value="CAH0549473.1"/>
    <property type="molecule type" value="Genomic_DNA"/>
</dbReference>
<dbReference type="GO" id="GO:0003677">
    <property type="term" value="F:DNA binding"/>
    <property type="evidence" value="ECO:0007669"/>
    <property type="project" value="UniProtKB-KW"/>
</dbReference>
<evidence type="ECO:0000256" key="3">
    <source>
        <dbReference type="SAM" id="MobiDB-lite"/>
    </source>
</evidence>
<keyword evidence="2" id="KW-0233">DNA recombination</keyword>
<keyword evidence="5" id="KW-1185">Reference proteome</keyword>
<dbReference type="SUPFAM" id="SSF56349">
    <property type="entry name" value="DNA breaking-rejoining enzymes"/>
    <property type="match status" value="1"/>
</dbReference>
<dbReference type="PANTHER" id="PTHR30349:SF41">
    <property type="entry name" value="INTEGRASE_RECOMBINASE PROTEIN MJ0367-RELATED"/>
    <property type="match status" value="1"/>
</dbReference>
<dbReference type="GO" id="GO:0006310">
    <property type="term" value="P:DNA recombination"/>
    <property type="evidence" value="ECO:0007669"/>
    <property type="project" value="UniProtKB-KW"/>
</dbReference>
<dbReference type="GO" id="GO:0015074">
    <property type="term" value="P:DNA integration"/>
    <property type="evidence" value="ECO:0007669"/>
    <property type="project" value="InterPro"/>
</dbReference>
<dbReference type="InterPro" id="IPR050090">
    <property type="entry name" value="Tyrosine_recombinase_XerCD"/>
</dbReference>
<dbReference type="AlphaFoldDB" id="A0A9P0AVN1"/>
<dbReference type="PANTHER" id="PTHR30349">
    <property type="entry name" value="PHAGE INTEGRASE-RELATED"/>
    <property type="match status" value="1"/>
</dbReference>
<dbReference type="InterPro" id="IPR011010">
    <property type="entry name" value="DNA_brk_join_enz"/>
</dbReference>
<dbReference type="Proteomes" id="UP001154078">
    <property type="component" value="Chromosome 11"/>
</dbReference>